<protein>
    <submittedName>
        <fullName evidence="3">Uncharacterized protein LOC115877347</fullName>
    </submittedName>
</protein>
<sequence>MSHQLSKRTPCSALAQPNHQLKNKIRKLRKVVKSLEFSLTESLGQDRRLLFEVRSDSLKMSGLRHRLEEVMHENEQLLDKSQARASGTSLGVSTMSLVHLQYKYDELAQTHDTLLQLLESRNAEIKRFEQLNNTLQERIRNLTLDLENSLEKVGNLERKLAEVKRRKREKISRFKKERQALGVIHNRLIAVLHRQCMEKNEFINVQLKLAQDSQKGLLYQEIKKNNLQAYENFRLQQEVEYLKALLRISRTESESTIKS</sequence>
<dbReference type="GeneID" id="115877347"/>
<dbReference type="KEGG" id="soy:115877347"/>
<keyword evidence="1" id="KW-0175">Coiled coil</keyword>
<feature type="coiled-coil region" evidence="1">
    <location>
        <begin position="118"/>
        <end position="173"/>
    </location>
</feature>
<reference evidence="3" key="1">
    <citation type="submission" date="2025-08" db="UniProtKB">
        <authorList>
            <consortium name="RefSeq"/>
        </authorList>
    </citation>
    <scope>IDENTIFICATION</scope>
    <source>
        <tissue evidence="3">Gonads</tissue>
    </source>
</reference>
<name>A0A6J2XDX9_SITOR</name>
<feature type="coiled-coil region" evidence="1">
    <location>
        <begin position="18"/>
        <end position="84"/>
    </location>
</feature>
<evidence type="ECO:0000313" key="3">
    <source>
        <dbReference type="RefSeq" id="XP_030749351.1"/>
    </source>
</evidence>
<dbReference type="AlphaFoldDB" id="A0A6J2XDX9"/>
<organism evidence="2 3">
    <name type="scientific">Sitophilus oryzae</name>
    <name type="common">Rice weevil</name>
    <name type="synonym">Curculio oryzae</name>
    <dbReference type="NCBI Taxonomy" id="7048"/>
    <lineage>
        <taxon>Eukaryota</taxon>
        <taxon>Metazoa</taxon>
        <taxon>Ecdysozoa</taxon>
        <taxon>Arthropoda</taxon>
        <taxon>Hexapoda</taxon>
        <taxon>Insecta</taxon>
        <taxon>Pterygota</taxon>
        <taxon>Neoptera</taxon>
        <taxon>Endopterygota</taxon>
        <taxon>Coleoptera</taxon>
        <taxon>Polyphaga</taxon>
        <taxon>Cucujiformia</taxon>
        <taxon>Curculionidae</taxon>
        <taxon>Dryophthorinae</taxon>
        <taxon>Sitophilus</taxon>
    </lineage>
</organism>
<dbReference type="InParanoid" id="A0A6J2XDX9"/>
<dbReference type="OrthoDB" id="7405964at2759"/>
<evidence type="ECO:0000256" key="1">
    <source>
        <dbReference type="SAM" id="Coils"/>
    </source>
</evidence>
<accession>A0A6J2XDX9</accession>
<dbReference type="Proteomes" id="UP000504635">
    <property type="component" value="Unplaced"/>
</dbReference>
<dbReference type="RefSeq" id="XP_030749351.1">
    <property type="nucleotide sequence ID" value="XM_030893491.1"/>
</dbReference>
<proteinExistence type="predicted"/>
<gene>
    <name evidence="3" type="primary">LOC115877347</name>
</gene>
<evidence type="ECO:0000313" key="2">
    <source>
        <dbReference type="Proteomes" id="UP000504635"/>
    </source>
</evidence>
<keyword evidence="2" id="KW-1185">Reference proteome</keyword>